<accession>A0AAD7YEM7</accession>
<reference evidence="2" key="1">
    <citation type="submission" date="2023-03" db="EMBL/GenBank/DDBJ databases">
        <title>Chromosome-level genomes of two armyworms, Mythimna separata and Mythimna loreyi, provide insights into the biosynthesis and reception of sex pheromones.</title>
        <authorList>
            <person name="Zhao H."/>
        </authorList>
    </citation>
    <scope>NUCLEOTIDE SEQUENCE</scope>
    <source>
        <strain evidence="2">BeijingLab</strain>
        <tissue evidence="2">Pupa</tissue>
    </source>
</reference>
<feature type="region of interest" description="Disordered" evidence="1">
    <location>
        <begin position="221"/>
        <end position="251"/>
    </location>
</feature>
<gene>
    <name evidence="2" type="ORF">PYW07_005084</name>
</gene>
<evidence type="ECO:0000313" key="3">
    <source>
        <dbReference type="Proteomes" id="UP001231518"/>
    </source>
</evidence>
<dbReference type="EMBL" id="JARGEI010000021">
    <property type="protein sequence ID" value="KAJ8712242.1"/>
    <property type="molecule type" value="Genomic_DNA"/>
</dbReference>
<name>A0AAD7YEM7_MYTSE</name>
<evidence type="ECO:0000256" key="1">
    <source>
        <dbReference type="SAM" id="MobiDB-lite"/>
    </source>
</evidence>
<evidence type="ECO:0000313" key="2">
    <source>
        <dbReference type="EMBL" id="KAJ8712242.1"/>
    </source>
</evidence>
<dbReference type="AlphaFoldDB" id="A0AAD7YEM7"/>
<organism evidence="2 3">
    <name type="scientific">Mythimna separata</name>
    <name type="common">Oriental armyworm</name>
    <name type="synonym">Pseudaletia separata</name>
    <dbReference type="NCBI Taxonomy" id="271217"/>
    <lineage>
        <taxon>Eukaryota</taxon>
        <taxon>Metazoa</taxon>
        <taxon>Ecdysozoa</taxon>
        <taxon>Arthropoda</taxon>
        <taxon>Hexapoda</taxon>
        <taxon>Insecta</taxon>
        <taxon>Pterygota</taxon>
        <taxon>Neoptera</taxon>
        <taxon>Endopterygota</taxon>
        <taxon>Lepidoptera</taxon>
        <taxon>Glossata</taxon>
        <taxon>Ditrysia</taxon>
        <taxon>Noctuoidea</taxon>
        <taxon>Noctuidae</taxon>
        <taxon>Noctuinae</taxon>
        <taxon>Hadenini</taxon>
        <taxon>Mythimna</taxon>
    </lineage>
</organism>
<comment type="caution">
    <text evidence="2">The sequence shown here is derived from an EMBL/GenBank/DDBJ whole genome shotgun (WGS) entry which is preliminary data.</text>
</comment>
<sequence>MSTLADIAETQRTALLSISQRMANFEEDLKKSSPGADLSGLQKDFSIFKEHVWSIFSALQLQITELTRSVDIIEMHHRKKFLLLGGVPETPGEKVPEAVATIFQTKLGLTDLRPSSLTVCHRLGAASEGHVRPILFRCADSTLRGLIWKSKTKLKGSPYVVSEFLTRQRQTTFSTARKLFGVTNVWTMDGNINLKLPDGKRRRVFTLEEVVELGAEHGRLLDREDPPASTIRSDSALAQASTRSRRVTKRK</sequence>
<proteinExistence type="predicted"/>
<keyword evidence="3" id="KW-1185">Reference proteome</keyword>
<protein>
    <submittedName>
        <fullName evidence="2">Uncharacterized protein</fullName>
    </submittedName>
</protein>
<dbReference type="Proteomes" id="UP001231518">
    <property type="component" value="Chromosome 17"/>
</dbReference>
<feature type="compositionally biased region" description="Polar residues" evidence="1">
    <location>
        <begin position="230"/>
        <end position="242"/>
    </location>
</feature>